<comment type="caution">
    <text evidence="6">The sequence shown here is derived from an EMBL/GenBank/DDBJ whole genome shotgun (WGS) entry which is preliminary data.</text>
</comment>
<evidence type="ECO:0000313" key="6">
    <source>
        <dbReference type="EMBL" id="KKZ11585.1"/>
    </source>
</evidence>
<dbReference type="GO" id="GO:0030001">
    <property type="term" value="P:metal ion transport"/>
    <property type="evidence" value="ECO:0007669"/>
    <property type="project" value="TreeGrafter"/>
</dbReference>
<dbReference type="PANTHER" id="PTHR11878">
    <property type="entry name" value="SODIUM/CALCIUM EXCHANGER"/>
    <property type="match status" value="1"/>
</dbReference>
<keyword evidence="3" id="KW-0106">Calcium</keyword>
<sequence length="1258" mass="131778">MESIWLEQVMHQLIFRLCALTRSVSSPSSPSVFSRMTLAGLLLAGAGGLAAPASADVLVSNTAKADFGWGNLNSFDQAQAFTTGSDSDGYTVSSVEIAFRGTGTDPTYDVSIWSESSGSPSASLGTLTNPDSLSAGVVEFTTSGINLAASTTYFVVVDVSSDGAFAIVNTRSDDEDSSLSTGWSIADNSLYRDRTSTGSWTSLEDSKKIRINGAVNDATAPTVSSAEVNGTSLVVTFDEDLAAAANLANGAFTVKRTRAGTQETVTLTGSPTISNDTLMLTLGNAMVYTDTDVKVSYTKPGTDSNNRLEDAAGNEVASFTDQSVANNTAVAGSPGSPGRLIAVAGNAIVKLAWKAPEESGDSLVTGYQYQWKESGGSYGAWTATNHALGTHQTVTGLSNDTAYTFRVRAVNGSGAGGPSDEAAATPSSEFRPVIMGDSTAEQATTFHVTITFDRDVPELPRSAVVVNGGRMVEQADPGSPRKSRPDGREWTVHVLPNSNFTGLLTIDIPAGAVQDTDGNSNLAAVQYRRMIKTEHVRPRLFMDLAPKPGTDVFRSVLDPVTGPFTVRLNFAVGHIFHQPVAGLETDEIAITNGTKTNLTQIRSGSSVGDYEVTITPEPTYTGPFTITVEQGAAYACSDLELTTCDESNLSLGDTLTLDVVAPAALSVADAQVEEGTDATLDFVVTLSRSSTKTVTVAYTTVDGTATAGDDYTATSGTLTFTSDEREKTVSVPVLEDNVDEGSETLTLRLSNAKGASIADGEAVGTITNTDAMPTAWLARFGRTVTAQVLEAVEQRLKPSRQEGAQVRLAGQAIPTGIAHHATNPANNGEQPVQQPWLLSWNPTPRDFVTDTSFGLATSTGEGAGASSYLSLWGMGAMAGFDGRQDNLSLDGQVTTALTGIDWATGRWTAGLALGHSSGTGDYRQSDCAEDRCSGEVEATLTGLYPYLGGVQFSDRLAVWAAAGYGIGDLTLRPHESKSLSTDLTMAMGAAGLRSQLLQPDTVHGLSLALKGDARFTRTTSDEVRSADGNLDEAEADVWLIRAGIEAARPMALGSADATFTPSFEMGVRLDGGDAETGFGTDIGAALAFASPRSGLTLDLKARGLIAHAAEGFQEWGAAAALSWDPQPSSERGLSAWLTQSWGASPSGGMDALLQRQSMADLAVNDNGGAVHFAAASRLEAELGFGLPLLNGAFIATPNIGFGISDHFRDYHIGWRLTPSPQDNPGVQLQLEMDATRSESTGGAALSEHEVMLRSTLLW</sequence>
<dbReference type="PROSITE" id="PS50853">
    <property type="entry name" value="FN3"/>
    <property type="match status" value="1"/>
</dbReference>
<dbReference type="InterPro" id="IPR003961">
    <property type="entry name" value="FN3_dom"/>
</dbReference>
<dbReference type="Pfam" id="PF03160">
    <property type="entry name" value="Calx-beta"/>
    <property type="match status" value="1"/>
</dbReference>
<reference evidence="6 7" key="1">
    <citation type="submission" date="2015-01" db="EMBL/GenBank/DDBJ databases">
        <title>Lifestyle Evolution in Cyanobacterial Symbionts of Sponges.</title>
        <authorList>
            <person name="Burgsdorf I."/>
            <person name="Slaby B.M."/>
            <person name="Handley K.M."/>
            <person name="Haber M."/>
            <person name="Blom J."/>
            <person name="Marshall C.W."/>
            <person name="Gilbert J.A."/>
            <person name="Hentschel U."/>
            <person name="Steindler L."/>
        </authorList>
    </citation>
    <scope>NUCLEOTIDE SEQUENCE [LARGE SCALE GENOMIC DNA]</scope>
    <source>
        <strain evidence="6">SP3</strain>
    </source>
</reference>
<keyword evidence="2" id="KW-0677">Repeat</keyword>
<dbReference type="InterPro" id="IPR003644">
    <property type="entry name" value="Calx_beta"/>
</dbReference>
<gene>
    <name evidence="6" type="ORF">TE42_07650</name>
</gene>
<dbReference type="InterPro" id="IPR013783">
    <property type="entry name" value="Ig-like_fold"/>
</dbReference>
<accession>A0A0G2IVX2</accession>
<feature type="domain" description="Fibronectin type-III" evidence="5">
    <location>
        <begin position="333"/>
        <end position="430"/>
    </location>
</feature>
<dbReference type="SUPFAM" id="SSF103515">
    <property type="entry name" value="Autotransporter"/>
    <property type="match status" value="1"/>
</dbReference>
<dbReference type="Proteomes" id="UP000035067">
    <property type="component" value="Unassembled WGS sequence"/>
</dbReference>
<dbReference type="CDD" id="cd00063">
    <property type="entry name" value="FN3"/>
    <property type="match status" value="1"/>
</dbReference>
<evidence type="ECO:0000256" key="3">
    <source>
        <dbReference type="ARBA" id="ARBA00022837"/>
    </source>
</evidence>
<keyword evidence="4" id="KW-0813">Transport</keyword>
<dbReference type="InterPro" id="IPR038081">
    <property type="entry name" value="CalX-like_sf"/>
</dbReference>
<dbReference type="PATRIC" id="fig|1604020.3.peg.1487"/>
<dbReference type="GO" id="GO:0007154">
    <property type="term" value="P:cell communication"/>
    <property type="evidence" value="ECO:0007669"/>
    <property type="project" value="InterPro"/>
</dbReference>
<dbReference type="InterPro" id="IPR036116">
    <property type="entry name" value="FN3_sf"/>
</dbReference>
<evidence type="ECO:0000259" key="5">
    <source>
        <dbReference type="PROSITE" id="PS50853"/>
    </source>
</evidence>
<proteinExistence type="predicted"/>
<dbReference type="NCBIfam" id="NF041539">
    <property type="entry name" value="choice_anch_R"/>
    <property type="match status" value="1"/>
</dbReference>
<dbReference type="GO" id="GO:0016020">
    <property type="term" value="C:membrane"/>
    <property type="evidence" value="ECO:0007669"/>
    <property type="project" value="InterPro"/>
</dbReference>
<dbReference type="EMBL" id="JXQG01000048">
    <property type="protein sequence ID" value="KKZ11585.1"/>
    <property type="molecule type" value="Genomic_DNA"/>
</dbReference>
<dbReference type="Pfam" id="PF13753">
    <property type="entry name" value="SWM_repeat"/>
    <property type="match status" value="1"/>
</dbReference>
<dbReference type="Gene3D" id="2.60.40.2030">
    <property type="match status" value="1"/>
</dbReference>
<dbReference type="InterPro" id="IPR028059">
    <property type="entry name" value="SWM_rpt"/>
</dbReference>
<evidence type="ECO:0000256" key="2">
    <source>
        <dbReference type="ARBA" id="ARBA00022737"/>
    </source>
</evidence>
<keyword evidence="4" id="KW-0406">Ion transport</keyword>
<dbReference type="SMART" id="SM00060">
    <property type="entry name" value="FN3"/>
    <property type="match status" value="1"/>
</dbReference>
<evidence type="ECO:0000256" key="1">
    <source>
        <dbReference type="ARBA" id="ARBA00022729"/>
    </source>
</evidence>
<dbReference type="InterPro" id="IPR036709">
    <property type="entry name" value="Autotransporte_beta_dom_sf"/>
</dbReference>
<protein>
    <recommendedName>
        <fullName evidence="5">Fibronectin type-III domain-containing protein</fullName>
    </recommendedName>
</protein>
<dbReference type="Gene3D" id="2.60.40.10">
    <property type="entry name" value="Immunoglobulins"/>
    <property type="match status" value="1"/>
</dbReference>
<dbReference type="SUPFAM" id="SSF49265">
    <property type="entry name" value="Fibronectin type III"/>
    <property type="match status" value="1"/>
</dbReference>
<dbReference type="SUPFAM" id="SSF141072">
    <property type="entry name" value="CalX-like"/>
    <property type="match status" value="1"/>
</dbReference>
<dbReference type="InterPro" id="IPR051171">
    <property type="entry name" value="CaCA"/>
</dbReference>
<dbReference type="AlphaFoldDB" id="A0A0G2IVX2"/>
<evidence type="ECO:0000256" key="4">
    <source>
        <dbReference type="ARBA" id="ARBA00023065"/>
    </source>
</evidence>
<evidence type="ECO:0000313" key="7">
    <source>
        <dbReference type="Proteomes" id="UP000035067"/>
    </source>
</evidence>
<keyword evidence="1" id="KW-0732">Signal</keyword>
<dbReference type="SMART" id="SM00237">
    <property type="entry name" value="Calx_beta"/>
    <property type="match status" value="1"/>
</dbReference>
<organism evidence="6 7">
    <name type="scientific">Candidatus Synechococcus spongiarum SP3</name>
    <dbReference type="NCBI Taxonomy" id="1604020"/>
    <lineage>
        <taxon>Bacteria</taxon>
        <taxon>Bacillati</taxon>
        <taxon>Cyanobacteriota</taxon>
        <taxon>Cyanophyceae</taxon>
        <taxon>Synechococcales</taxon>
        <taxon>Synechococcaceae</taxon>
        <taxon>Synechococcus</taxon>
    </lineage>
</organism>
<name>A0A0G2IVX2_9SYNE</name>
<dbReference type="Pfam" id="PF00041">
    <property type="entry name" value="fn3"/>
    <property type="match status" value="1"/>
</dbReference>
<dbReference type="PANTHER" id="PTHR11878:SF65">
    <property type="entry name" value="NA_CA-EXCHANGE PROTEIN, ISOFORM G"/>
    <property type="match status" value="1"/>
</dbReference>